<comment type="caution">
    <text evidence="3">The sequence shown here is derived from an EMBL/GenBank/DDBJ whole genome shotgun (WGS) entry which is preliminary data.</text>
</comment>
<dbReference type="InterPro" id="IPR013328">
    <property type="entry name" value="6PGD_dom2"/>
</dbReference>
<dbReference type="InterPro" id="IPR008927">
    <property type="entry name" value="6-PGluconate_DH-like_C_sf"/>
</dbReference>
<feature type="domain" description="3-hydroxyisobutyrate dehydrogenase-like NAD-binding" evidence="2">
    <location>
        <begin position="55"/>
        <end position="167"/>
    </location>
</feature>
<accession>A0A6S7J4B3</accession>
<evidence type="ECO:0000259" key="1">
    <source>
        <dbReference type="Pfam" id="PF03446"/>
    </source>
</evidence>
<dbReference type="GO" id="GO:0008442">
    <property type="term" value="F:3-hydroxyisobutyrate dehydrogenase activity"/>
    <property type="evidence" value="ECO:0007669"/>
    <property type="project" value="TreeGrafter"/>
</dbReference>
<dbReference type="GO" id="GO:0006574">
    <property type="term" value="P:L-valine catabolic process"/>
    <property type="evidence" value="ECO:0007669"/>
    <property type="project" value="TreeGrafter"/>
</dbReference>
<dbReference type="InterPro" id="IPR006115">
    <property type="entry name" value="6PGDH_NADP-bd"/>
</dbReference>
<dbReference type="Proteomes" id="UP001152795">
    <property type="component" value="Unassembled WGS sequence"/>
</dbReference>
<proteinExistence type="predicted"/>
<evidence type="ECO:0000259" key="2">
    <source>
        <dbReference type="Pfam" id="PF14833"/>
    </source>
</evidence>
<dbReference type="OrthoDB" id="435038at2759"/>
<dbReference type="PANTHER" id="PTHR22981">
    <property type="entry name" value="3-HYDROXYISOBUTYRATE DEHYDROGENASE-RELATED"/>
    <property type="match status" value="1"/>
</dbReference>
<dbReference type="GO" id="GO:0051287">
    <property type="term" value="F:NAD binding"/>
    <property type="evidence" value="ECO:0007669"/>
    <property type="project" value="InterPro"/>
</dbReference>
<evidence type="ECO:0000313" key="3">
    <source>
        <dbReference type="EMBL" id="CAB4007968.1"/>
    </source>
</evidence>
<reference evidence="3" key="1">
    <citation type="submission" date="2020-04" db="EMBL/GenBank/DDBJ databases">
        <authorList>
            <person name="Alioto T."/>
            <person name="Alioto T."/>
            <person name="Gomez Garrido J."/>
        </authorList>
    </citation>
    <scope>NUCLEOTIDE SEQUENCE</scope>
    <source>
        <strain evidence="3">A484AB</strain>
    </source>
</reference>
<dbReference type="InterPro" id="IPR036291">
    <property type="entry name" value="NAD(P)-bd_dom_sf"/>
</dbReference>
<dbReference type="Gene3D" id="3.40.50.720">
    <property type="entry name" value="NAD(P)-binding Rossmann-like Domain"/>
    <property type="match status" value="1"/>
</dbReference>
<feature type="non-terminal residue" evidence="3">
    <location>
        <position position="1"/>
    </location>
</feature>
<evidence type="ECO:0000313" key="4">
    <source>
        <dbReference type="Proteomes" id="UP001152795"/>
    </source>
</evidence>
<dbReference type="EMBL" id="CACRXK020005974">
    <property type="protein sequence ID" value="CAB4007968.1"/>
    <property type="molecule type" value="Genomic_DNA"/>
</dbReference>
<feature type="domain" description="6-phosphogluconate dehydrogenase NADP-binding" evidence="1">
    <location>
        <begin position="1"/>
        <end position="52"/>
    </location>
</feature>
<sequence>KKDIQVLEAPITGGVALLRQSKMTVLVGGDEHLFKECLPILQQTNKVVLHMGKIGTATIAKVISNMLAAINNVTLGEAMMLGKKGGVDLKALFDAIRFSAGNTFVWETQVPLIFNGSYDPDFTLNLHCKDLNLGYELSRKFGVPIETFALAEQIVNRARLRYGDEAGSTFPPKLLEDDLNEPLQIDGFEDWTYSVEHVGGSMAVVHTTKDKAYNDEQ</sequence>
<name>A0A6S7J4B3_PARCT</name>
<dbReference type="AlphaFoldDB" id="A0A6S7J4B3"/>
<keyword evidence="4" id="KW-1185">Reference proteome</keyword>
<dbReference type="GO" id="GO:0005739">
    <property type="term" value="C:mitochondrion"/>
    <property type="evidence" value="ECO:0007669"/>
    <property type="project" value="TreeGrafter"/>
</dbReference>
<dbReference type="GO" id="GO:0050661">
    <property type="term" value="F:NADP binding"/>
    <property type="evidence" value="ECO:0007669"/>
    <property type="project" value="InterPro"/>
</dbReference>
<dbReference type="Pfam" id="PF03446">
    <property type="entry name" value="NAD_binding_2"/>
    <property type="match status" value="1"/>
</dbReference>
<dbReference type="SUPFAM" id="SSF48179">
    <property type="entry name" value="6-phosphogluconate dehydrogenase C-terminal domain-like"/>
    <property type="match status" value="1"/>
</dbReference>
<organism evidence="3 4">
    <name type="scientific">Paramuricea clavata</name>
    <name type="common">Red gorgonian</name>
    <name type="synonym">Violescent sea-whip</name>
    <dbReference type="NCBI Taxonomy" id="317549"/>
    <lineage>
        <taxon>Eukaryota</taxon>
        <taxon>Metazoa</taxon>
        <taxon>Cnidaria</taxon>
        <taxon>Anthozoa</taxon>
        <taxon>Octocorallia</taxon>
        <taxon>Malacalcyonacea</taxon>
        <taxon>Plexauridae</taxon>
        <taxon>Paramuricea</taxon>
    </lineage>
</organism>
<dbReference type="PANTHER" id="PTHR22981:SF84">
    <property type="entry name" value="3-HYDROXYISOBUTYRATE DEHYDROGENASE"/>
    <property type="match status" value="1"/>
</dbReference>
<dbReference type="Pfam" id="PF14833">
    <property type="entry name" value="NAD_binding_11"/>
    <property type="match status" value="1"/>
</dbReference>
<protein>
    <submittedName>
        <fullName evidence="3">NAD(P)-dependent oxidoreductase</fullName>
    </submittedName>
</protein>
<dbReference type="Gene3D" id="1.10.1040.10">
    <property type="entry name" value="N-(1-d-carboxylethyl)-l-norvaline Dehydrogenase, domain 2"/>
    <property type="match status" value="1"/>
</dbReference>
<dbReference type="InterPro" id="IPR029154">
    <property type="entry name" value="HIBADH-like_NADP-bd"/>
</dbReference>
<dbReference type="SUPFAM" id="SSF51735">
    <property type="entry name" value="NAD(P)-binding Rossmann-fold domains"/>
    <property type="match status" value="1"/>
</dbReference>
<gene>
    <name evidence="3" type="ORF">PACLA_8A001016</name>
</gene>